<dbReference type="PROSITE" id="PS00678">
    <property type="entry name" value="WD_REPEATS_1"/>
    <property type="match status" value="1"/>
</dbReference>
<keyword evidence="5" id="KW-0808">Transferase</keyword>
<dbReference type="SMART" id="SM00504">
    <property type="entry name" value="Ubox"/>
    <property type="match status" value="1"/>
</dbReference>
<dbReference type="Pfam" id="PF23654">
    <property type="entry name" value="ARM_LIN_2nd"/>
    <property type="match status" value="1"/>
</dbReference>
<gene>
    <name evidence="10" type="ORF">OLEA9_A018170</name>
</gene>
<dbReference type="Pfam" id="PF23568">
    <property type="entry name" value="ARM_LIN"/>
    <property type="match status" value="1"/>
</dbReference>
<feature type="domain" description="U-box" evidence="9">
    <location>
        <begin position="527"/>
        <end position="602"/>
    </location>
</feature>
<evidence type="ECO:0000256" key="2">
    <source>
        <dbReference type="ARBA" id="ARBA00004906"/>
    </source>
</evidence>
<dbReference type="InterPro" id="IPR013083">
    <property type="entry name" value="Znf_RING/FYVE/PHD"/>
</dbReference>
<dbReference type="EMBL" id="CACTIH010009055">
    <property type="protein sequence ID" value="CAA3021484.1"/>
    <property type="molecule type" value="Genomic_DNA"/>
</dbReference>
<keyword evidence="4 7" id="KW-0853">WD repeat</keyword>
<keyword evidence="6" id="KW-0677">Repeat</keyword>
<feature type="compositionally biased region" description="Polar residues" evidence="8">
    <location>
        <begin position="451"/>
        <end position="482"/>
    </location>
</feature>
<feature type="region of interest" description="Disordered" evidence="8">
    <location>
        <begin position="309"/>
        <end position="331"/>
    </location>
</feature>
<feature type="compositionally biased region" description="Low complexity" evidence="8">
    <location>
        <begin position="414"/>
        <end position="425"/>
    </location>
</feature>
<feature type="region of interest" description="Disordered" evidence="8">
    <location>
        <begin position="506"/>
        <end position="529"/>
    </location>
</feature>
<keyword evidence="10" id="KW-0436">Ligase</keyword>
<dbReference type="PROSITE" id="PS51698">
    <property type="entry name" value="U_BOX"/>
    <property type="match status" value="1"/>
</dbReference>
<feature type="region of interest" description="Disordered" evidence="8">
    <location>
        <begin position="363"/>
        <end position="432"/>
    </location>
</feature>
<dbReference type="EC" id="2.3.2.27" evidence="3"/>
<feature type="compositionally biased region" description="Polar residues" evidence="8">
    <location>
        <begin position="402"/>
        <end position="413"/>
    </location>
</feature>
<dbReference type="Gene3D" id="2.130.10.10">
    <property type="entry name" value="YVTN repeat-like/Quinoprotein amine dehydrogenase"/>
    <property type="match status" value="1"/>
</dbReference>
<sequence>MAANYRFELDQKDIVRSLVTTVGSFIQDRLIDKEQRNQHKEQCAERLAAEDGNSDKDTEVRYSDQAVLANLDWGIDALEEAISTYNMETKMARLDYAEKMLQISAMLNASQKTAGVPNFYLSAWAHLNLSYLWKLRNDVHNAVLHILEMFIVDPFFSRIDFAPELWKHLFLPHMNSIVGWYSEERRNIVMDVIPDSSDLSFTVDFGNYFNESLILSVRPEQAERIQELEHLYGQSLDENTRLYAKYYKDCMNYDSATSRKVIPMLPIAEAPMTPLQEVSHSIPDYVKFGPILPKSAGFSPVLKAKENVREASRLKETSTSSEKPEGSATWDARELIPEESEYLDDGPDAHIESKDSPCEIMSNRGFRTEKDDGASSYVSNSSRKVKDEEATTERQLVMDNICRQSPSNSKTMNSPRSPRKISSPKAGTNYVKGPTTSVLRLLSTRAMDSRISASLPDSPSLCDDNSSISTADSDGEVTGQQKTARDSVGSVRSVRQVFRKSFVNESDEGSRSYVSSPMSETLTPQSRPPKDFVCPITGQIFNDPVTLETGQTYERKAIQEWMNRGNTTCPITRQPLSAISLPKTNYVLKRLITSWKDQHPELAQELSCTETPRSYFGNSSPKDMPSESILSPTSNLLTLGSINNETERKPRSLMRAALSTSPISVISQAAVETVVNALKPYILCLCNSEDLQECEAAVLTIARIWEDSKVDSGIHTYLSSPAIVNGFVEILSASLNRDVLRTTIYILSKLIYADDTVGGLLTSIDSDFYCLAALLSKGLAEAAVLMYLLRRSVSQLSDHGLLSSLINIISNKNEDTTGLQFVIAPKDAAVALLEQIVIGGDESDSSLNAMNIISADGIPALINCLNRVDGRQSVVSILLHCIRVDITCRTMIANRIELSPVLELFYGGDDSARGICIEFLYELVQLSSRTLSNHILQIIKDEGAFNTMHALLVYLQMSPMKQKPAVATLLLQLDLLVVPRKMSIYREEAMEALLEALQRRDFPSSQVMSLHALSSISGHLSTSGKSCMEALLLKTAGFDQPYNALMKGEEIKRNETEVTDNTKEEEKAARSWEKRVAFVLSNHEKGAIFKALEECFKSNSVEIAKSCLLVATWLVHMLYSFPDCGVRETARKSLLDKFINVLQSSRNLEEKILAALALRGFVSEPDGLNEVGVYTKSIWKILRKLKKSSTAASDILKALMNLPCVDAAELWSCTEGPELDVSMNGEVLSMVPIRSRLISSHSDGTIKVWDARRRVPRLIQEVREHSKAVTCLYVPPPCDKLYSGSLDKTIRVWSIKQEEIHCIRVHDVKEIVHELIANDKVACFSSQGTGVKVYNWSGAPKHVNFNKNVKCLALTDDKLYCGCSGYSIQEVDLRNLASTTFCSGAKKLLGKQTIYSLQIYNGLLFAGGSLVDGIAGKVFSLSSKAVIGSLSTGLDIQRMAVNSDFLFTSTKCGIIEVWLKERVTKIAYIKTGCVGNAKVLSLATDFEGQRLFAGSSDGKLQVWNLD</sequence>
<evidence type="ECO:0000256" key="4">
    <source>
        <dbReference type="ARBA" id="ARBA00022574"/>
    </source>
</evidence>
<dbReference type="InterPro" id="IPR020472">
    <property type="entry name" value="WD40_PAC1"/>
</dbReference>
<evidence type="ECO:0000256" key="8">
    <source>
        <dbReference type="SAM" id="MobiDB-lite"/>
    </source>
</evidence>
<dbReference type="SUPFAM" id="SSF57850">
    <property type="entry name" value="RING/U-box"/>
    <property type="match status" value="1"/>
</dbReference>
<dbReference type="InterPro" id="IPR036322">
    <property type="entry name" value="WD40_repeat_dom_sf"/>
</dbReference>
<dbReference type="InterPro" id="IPR019775">
    <property type="entry name" value="WD40_repeat_CS"/>
</dbReference>
<feature type="region of interest" description="Disordered" evidence="8">
    <location>
        <begin position="450"/>
        <end position="489"/>
    </location>
</feature>
<keyword evidence="11" id="KW-1185">Reference proteome</keyword>
<dbReference type="GO" id="GO:0016874">
    <property type="term" value="F:ligase activity"/>
    <property type="evidence" value="ECO:0007669"/>
    <property type="project" value="UniProtKB-KW"/>
</dbReference>
<dbReference type="InterPro" id="IPR011989">
    <property type="entry name" value="ARM-like"/>
</dbReference>
<dbReference type="PANTHER" id="PTHR47446">
    <property type="entry name" value="RING-TYPE E3 UBIQUITIN TRANSFERASE"/>
    <property type="match status" value="1"/>
</dbReference>
<feature type="repeat" description="WD" evidence="7">
    <location>
        <begin position="1479"/>
        <end position="1506"/>
    </location>
</feature>
<evidence type="ECO:0000256" key="7">
    <source>
        <dbReference type="PROSITE-ProRule" id="PRU00221"/>
    </source>
</evidence>
<feature type="repeat" description="WD" evidence="7">
    <location>
        <begin position="1237"/>
        <end position="1250"/>
    </location>
</feature>
<dbReference type="SMART" id="SM00320">
    <property type="entry name" value="WD40"/>
    <property type="match status" value="4"/>
</dbReference>
<dbReference type="GO" id="GO:0016567">
    <property type="term" value="P:protein ubiquitination"/>
    <property type="evidence" value="ECO:0007669"/>
    <property type="project" value="InterPro"/>
</dbReference>
<dbReference type="Pfam" id="PF00400">
    <property type="entry name" value="WD40"/>
    <property type="match status" value="2"/>
</dbReference>
<reference evidence="10 11" key="1">
    <citation type="submission" date="2019-12" db="EMBL/GenBank/DDBJ databases">
        <authorList>
            <person name="Alioto T."/>
            <person name="Alioto T."/>
            <person name="Gomez Garrido J."/>
        </authorList>
    </citation>
    <scope>NUCLEOTIDE SEQUENCE [LARGE SCALE GENOMIC DNA]</scope>
</reference>
<dbReference type="PROSITE" id="PS50082">
    <property type="entry name" value="WD_REPEATS_2"/>
    <property type="match status" value="3"/>
</dbReference>
<dbReference type="SUPFAM" id="SSF50978">
    <property type="entry name" value="WD40 repeat-like"/>
    <property type="match status" value="1"/>
</dbReference>
<evidence type="ECO:0000256" key="1">
    <source>
        <dbReference type="ARBA" id="ARBA00000900"/>
    </source>
</evidence>
<dbReference type="InterPro" id="IPR001680">
    <property type="entry name" value="WD40_rpt"/>
</dbReference>
<dbReference type="InterPro" id="IPR015943">
    <property type="entry name" value="WD40/YVTN_repeat-like_dom_sf"/>
</dbReference>
<dbReference type="InterPro" id="IPR056512">
    <property type="entry name" value="LIN_N"/>
</dbReference>
<dbReference type="InterPro" id="IPR052858">
    <property type="entry name" value="E3_ubiquitin-ligase_LIN"/>
</dbReference>
<dbReference type="Proteomes" id="UP000594638">
    <property type="component" value="Unassembled WGS sequence"/>
</dbReference>
<dbReference type="Pfam" id="PF04564">
    <property type="entry name" value="U-box"/>
    <property type="match status" value="1"/>
</dbReference>
<evidence type="ECO:0000256" key="3">
    <source>
        <dbReference type="ARBA" id="ARBA00012483"/>
    </source>
</evidence>
<evidence type="ECO:0000259" key="9">
    <source>
        <dbReference type="PROSITE" id="PS51698"/>
    </source>
</evidence>
<organism evidence="10 11">
    <name type="scientific">Olea europaea subsp. europaea</name>
    <dbReference type="NCBI Taxonomy" id="158383"/>
    <lineage>
        <taxon>Eukaryota</taxon>
        <taxon>Viridiplantae</taxon>
        <taxon>Streptophyta</taxon>
        <taxon>Embryophyta</taxon>
        <taxon>Tracheophyta</taxon>
        <taxon>Spermatophyta</taxon>
        <taxon>Magnoliopsida</taxon>
        <taxon>eudicotyledons</taxon>
        <taxon>Gunneridae</taxon>
        <taxon>Pentapetalae</taxon>
        <taxon>asterids</taxon>
        <taxon>lamiids</taxon>
        <taxon>Lamiales</taxon>
        <taxon>Oleaceae</taxon>
        <taxon>Oleeae</taxon>
        <taxon>Olea</taxon>
    </lineage>
</organism>
<dbReference type="InterPro" id="IPR055566">
    <property type="entry name" value="ARM_LIN"/>
</dbReference>
<dbReference type="InterPro" id="IPR003613">
    <property type="entry name" value="Ubox_domain"/>
</dbReference>
<dbReference type="Gramene" id="OE9A018170T4">
    <property type="protein sequence ID" value="OE9A018170C4"/>
    <property type="gene ID" value="OE9A018170"/>
</dbReference>
<dbReference type="InterPro" id="IPR056514">
    <property type="entry name" value="ARM_LIN_2nd"/>
</dbReference>
<accession>A0A8S0UN09</accession>
<dbReference type="PANTHER" id="PTHR47446:SF3">
    <property type="entry name" value="RING-TYPE E3 UBIQUITIN TRANSFERASE"/>
    <property type="match status" value="1"/>
</dbReference>
<evidence type="ECO:0000313" key="10">
    <source>
        <dbReference type="EMBL" id="CAA3021484.1"/>
    </source>
</evidence>
<dbReference type="Gene3D" id="1.25.10.10">
    <property type="entry name" value="Leucine-rich Repeat Variant"/>
    <property type="match status" value="1"/>
</dbReference>
<evidence type="ECO:0000256" key="5">
    <source>
        <dbReference type="ARBA" id="ARBA00022679"/>
    </source>
</evidence>
<dbReference type="InterPro" id="IPR045210">
    <property type="entry name" value="RING-Ubox_PUB"/>
</dbReference>
<dbReference type="GO" id="GO:0061630">
    <property type="term" value="F:ubiquitin protein ligase activity"/>
    <property type="evidence" value="ECO:0007669"/>
    <property type="project" value="UniProtKB-EC"/>
</dbReference>
<protein>
    <recommendedName>
        <fullName evidence="3">RING-type E3 ubiquitin transferase</fullName>
        <ecNumber evidence="3">2.3.2.27</ecNumber>
    </recommendedName>
</protein>
<dbReference type="CDD" id="cd16664">
    <property type="entry name" value="RING-Ubox_PUB"/>
    <property type="match status" value="1"/>
</dbReference>
<comment type="caution">
    <text evidence="10">The sequence shown here is derived from an EMBL/GenBank/DDBJ whole genome shotgun (WGS) entry which is preliminary data.</text>
</comment>
<proteinExistence type="predicted"/>
<dbReference type="Gene3D" id="3.30.40.10">
    <property type="entry name" value="Zinc/RING finger domain, C3HC4 (zinc finger)"/>
    <property type="match status" value="1"/>
</dbReference>
<dbReference type="OrthoDB" id="6252103at2759"/>
<feature type="compositionally biased region" description="Polar residues" evidence="8">
    <location>
        <begin position="512"/>
        <end position="525"/>
    </location>
</feature>
<comment type="catalytic activity">
    <reaction evidence="1">
        <text>S-ubiquitinyl-[E2 ubiquitin-conjugating enzyme]-L-cysteine + [acceptor protein]-L-lysine = [E2 ubiquitin-conjugating enzyme]-L-cysteine + N(6)-ubiquitinyl-[acceptor protein]-L-lysine.</text>
        <dbReference type="EC" id="2.3.2.27"/>
    </reaction>
</comment>
<name>A0A8S0UN09_OLEEU</name>
<dbReference type="Pfam" id="PF23628">
    <property type="entry name" value="ARM_LIN_C"/>
    <property type="match status" value="1"/>
</dbReference>
<evidence type="ECO:0000313" key="11">
    <source>
        <dbReference type="Proteomes" id="UP000594638"/>
    </source>
</evidence>
<evidence type="ECO:0000256" key="6">
    <source>
        <dbReference type="ARBA" id="ARBA00022737"/>
    </source>
</evidence>
<feature type="repeat" description="WD" evidence="7">
    <location>
        <begin position="1262"/>
        <end position="1296"/>
    </location>
</feature>
<dbReference type="PRINTS" id="PR00320">
    <property type="entry name" value="GPROTEINBRPT"/>
</dbReference>
<comment type="pathway">
    <text evidence="2">Protein modification; protein ubiquitination.</text>
</comment>
<dbReference type="SUPFAM" id="SSF48371">
    <property type="entry name" value="ARM repeat"/>
    <property type="match status" value="1"/>
</dbReference>
<dbReference type="PROSITE" id="PS50294">
    <property type="entry name" value="WD_REPEATS_REGION"/>
    <property type="match status" value="2"/>
</dbReference>
<dbReference type="InterPro" id="IPR016024">
    <property type="entry name" value="ARM-type_fold"/>
</dbReference>